<evidence type="ECO:0000313" key="1">
    <source>
        <dbReference type="EMBL" id="MBD7952742.1"/>
    </source>
</evidence>
<dbReference type="AlphaFoldDB" id="A0A8X8FP97"/>
<dbReference type="RefSeq" id="WP_191768279.1">
    <property type="nucleotide sequence ID" value="NZ_JACSQS010000001.1"/>
</dbReference>
<dbReference type="EMBL" id="JACSQS010000001">
    <property type="protein sequence ID" value="MBD7952742.1"/>
    <property type="molecule type" value="Genomic_DNA"/>
</dbReference>
<reference evidence="1 2" key="1">
    <citation type="submission" date="2020-08" db="EMBL/GenBank/DDBJ databases">
        <title>A Genomic Blueprint of the Chicken Gut Microbiome.</title>
        <authorList>
            <person name="Gilroy R."/>
            <person name="Ravi A."/>
            <person name="Getino M."/>
            <person name="Pursley I."/>
            <person name="Horton D.L."/>
            <person name="Alikhan N.-F."/>
            <person name="Baker D."/>
            <person name="Gharbi K."/>
            <person name="Hall N."/>
            <person name="Watson M."/>
            <person name="Adriaenssens E.M."/>
            <person name="Foster-Nyarko E."/>
            <person name="Jarju S."/>
            <person name="Secka A."/>
            <person name="Antonio M."/>
            <person name="Oren A."/>
            <person name="Chaudhuri R."/>
            <person name="La Ragione R.M."/>
            <person name="Hildebrand F."/>
            <person name="Pallen M.J."/>
        </authorList>
    </citation>
    <scope>NUCLEOTIDE SEQUENCE [LARGE SCALE GENOMIC DNA]</scope>
    <source>
        <strain evidence="1 2">Sa5BUN4</strain>
    </source>
</reference>
<keyword evidence="2" id="KW-1185">Reference proteome</keyword>
<sequence>MTAVIPLRLAAQERYAGRRIVCEPLKVVVLLKGDAPLQGRVIQTARGPAEVTYDAGYRYSVRDMQKLADGEFMAKWFPDARGIYTDTTYGRVVVLVNAPSTMKAYQDRAAEAEAELDLPIIVMAIGEARQATPAVVELEDLE</sequence>
<comment type="caution">
    <text evidence="1">The sequence shown here is derived from an EMBL/GenBank/DDBJ whole genome shotgun (WGS) entry which is preliminary data.</text>
</comment>
<dbReference type="Proteomes" id="UP000636938">
    <property type="component" value="Unassembled WGS sequence"/>
</dbReference>
<organism evidence="1 2">
    <name type="scientific">Stenotrophomonas lacuserhaii</name>
    <dbReference type="NCBI Taxonomy" id="2760084"/>
    <lineage>
        <taxon>Bacteria</taxon>
        <taxon>Pseudomonadati</taxon>
        <taxon>Pseudomonadota</taxon>
        <taxon>Gammaproteobacteria</taxon>
        <taxon>Lysobacterales</taxon>
        <taxon>Lysobacteraceae</taxon>
        <taxon>Stenotrophomonas</taxon>
    </lineage>
</organism>
<accession>A0A8X8FP97</accession>
<evidence type="ECO:0000313" key="2">
    <source>
        <dbReference type="Proteomes" id="UP000636938"/>
    </source>
</evidence>
<protein>
    <submittedName>
        <fullName evidence="1">Uncharacterized protein</fullName>
    </submittedName>
</protein>
<name>A0A8X8FP97_9GAMM</name>
<gene>
    <name evidence="1" type="ORF">H9654_00860</name>
</gene>
<proteinExistence type="predicted"/>